<dbReference type="EMBL" id="D17510">
    <property type="protein sequence ID" value="BAA04459.1"/>
    <property type="molecule type" value="Genomic_DNA"/>
</dbReference>
<reference evidence="1" key="3">
    <citation type="journal article" date="1994" name="Proc. Natl. Acad. Sci. U.S.A.">
        <title>Loss of all ndh genes as determined by sequencing the entire chloroplast genome of the black pine Pinus thunbergii.</title>
        <authorList>
            <person name="Wakasugi T."/>
            <person name="Tsudzuki J."/>
            <person name="Ito S."/>
            <person name="Nakashima K."/>
            <person name="Tsudzuki T."/>
            <person name="Sugiura M."/>
        </authorList>
    </citation>
    <scope>NUCLEOTIDE SEQUENCE</scope>
</reference>
<proteinExistence type="predicted"/>
<dbReference type="PIR" id="T07583">
    <property type="entry name" value="T07583"/>
</dbReference>
<evidence type="ECO:0000313" key="1">
    <source>
        <dbReference type="EMBL" id="BAA04459.1"/>
    </source>
</evidence>
<organism evidence="1">
    <name type="scientific">Pinus thunbergii</name>
    <name type="common">Japanese black pine</name>
    <name type="synonym">Pinus thunbergiana</name>
    <dbReference type="NCBI Taxonomy" id="3350"/>
    <lineage>
        <taxon>Eukaryota</taxon>
        <taxon>Viridiplantae</taxon>
        <taxon>Streptophyta</taxon>
        <taxon>Embryophyta</taxon>
        <taxon>Tracheophyta</taxon>
        <taxon>Spermatophyta</taxon>
        <taxon>Pinopsida</taxon>
        <taxon>Pinidae</taxon>
        <taxon>Conifers I</taxon>
        <taxon>Pinales</taxon>
        <taxon>Pinaceae</taxon>
        <taxon>Pinus</taxon>
        <taxon>Pinus subgen. Pinus</taxon>
    </lineage>
</organism>
<reference evidence="1" key="2">
    <citation type="journal article" date="1994" name="Curr. Genet.">
        <title>A new gene encoding tRNA(Pro) (GGG) is present in the chloroplast genome of black pine: a compilation of 32 tRNA genes from black pine chloroplasts.</title>
        <authorList>
            <person name="Tsudzuki J."/>
            <person name="Ito S."/>
            <person name="Tsudzuki T."/>
            <person name="Wakasugi T."/>
            <person name="Sugiura M."/>
        </authorList>
    </citation>
    <scope>NUCLEOTIDE SEQUENCE</scope>
</reference>
<keyword evidence="1" id="KW-0934">Plastid</keyword>
<geneLocation type="chloroplast" evidence="1"/>
<dbReference type="AlphaFoldDB" id="Q33006"/>
<keyword evidence="1" id="KW-0150">Chloroplast</keyword>
<sequence>MLTPYFLDFGSSIIFFPHYLKRGKDRVTGSDMDIVGEVRS</sequence>
<accession>Q33006</accession>
<reference evidence="1" key="1">
    <citation type="journal article" date="1993" name="Mol. Gen. Genet.">
        <title>Chloroplast DNA of black pine retains a residual inverted repeat lacking rRNA genes: nucleotide sequences of trnQ, trnK, psbA, trnI and trnH and the absence of rps16.</title>
        <authorList>
            <person name="Tsudzuki J."/>
            <person name="Nakashima K."/>
            <person name="Tsudzuki T."/>
            <person name="Hiratsuka J."/>
            <person name="Shibata M."/>
            <person name="Wakasugi T."/>
            <person name="Sugiura M."/>
        </authorList>
    </citation>
    <scope>NUCLEOTIDE SEQUENCE</scope>
</reference>
<protein>
    <submittedName>
        <fullName evidence="1">ORF40g</fullName>
    </submittedName>
</protein>
<name>Q33006_PINTH</name>